<dbReference type="AlphaFoldDB" id="A0A9P4TZZ9"/>
<dbReference type="GO" id="GO:0006564">
    <property type="term" value="P:L-serine biosynthetic process"/>
    <property type="evidence" value="ECO:0007669"/>
    <property type="project" value="TreeGrafter"/>
</dbReference>
<dbReference type="Proteomes" id="UP000800235">
    <property type="component" value="Unassembled WGS sequence"/>
</dbReference>
<dbReference type="GO" id="GO:0000287">
    <property type="term" value="F:magnesium ion binding"/>
    <property type="evidence" value="ECO:0007669"/>
    <property type="project" value="TreeGrafter"/>
</dbReference>
<reference evidence="2" key="1">
    <citation type="journal article" date="2020" name="Stud. Mycol.">
        <title>101 Dothideomycetes genomes: a test case for predicting lifestyles and emergence of pathogens.</title>
        <authorList>
            <person name="Haridas S."/>
            <person name="Albert R."/>
            <person name="Binder M."/>
            <person name="Bloem J."/>
            <person name="Labutti K."/>
            <person name="Salamov A."/>
            <person name="Andreopoulos B."/>
            <person name="Baker S."/>
            <person name="Barry K."/>
            <person name="Bills G."/>
            <person name="Bluhm B."/>
            <person name="Cannon C."/>
            <person name="Castanera R."/>
            <person name="Culley D."/>
            <person name="Daum C."/>
            <person name="Ezra D."/>
            <person name="Gonzalez J."/>
            <person name="Henrissat B."/>
            <person name="Kuo A."/>
            <person name="Liang C."/>
            <person name="Lipzen A."/>
            <person name="Lutzoni F."/>
            <person name="Magnuson J."/>
            <person name="Mondo S."/>
            <person name="Nolan M."/>
            <person name="Ohm R."/>
            <person name="Pangilinan J."/>
            <person name="Park H.-J."/>
            <person name="Ramirez L."/>
            <person name="Alfaro M."/>
            <person name="Sun H."/>
            <person name="Tritt A."/>
            <person name="Yoshinaga Y."/>
            <person name="Zwiers L.-H."/>
            <person name="Turgeon B."/>
            <person name="Goodwin S."/>
            <person name="Spatafora J."/>
            <person name="Crous P."/>
            <person name="Grigoriev I."/>
        </authorList>
    </citation>
    <scope>NUCLEOTIDE SEQUENCE</scope>
    <source>
        <strain evidence="2">CBS 130266</strain>
    </source>
</reference>
<proteinExistence type="predicted"/>
<accession>A0A9P4TZZ9</accession>
<dbReference type="PANTHER" id="PTHR43344:SF20">
    <property type="entry name" value="URACIL PHOSPHORIBOSYLTRANSFERASE"/>
    <property type="match status" value="1"/>
</dbReference>
<dbReference type="InterPro" id="IPR036412">
    <property type="entry name" value="HAD-like_sf"/>
</dbReference>
<dbReference type="Gene3D" id="3.40.50.300">
    <property type="entry name" value="P-loop containing nucleotide triphosphate hydrolases"/>
    <property type="match status" value="1"/>
</dbReference>
<evidence type="ECO:0000313" key="2">
    <source>
        <dbReference type="EMBL" id="KAF2433054.1"/>
    </source>
</evidence>
<dbReference type="SUPFAM" id="SSF53271">
    <property type="entry name" value="PRTase-like"/>
    <property type="match status" value="1"/>
</dbReference>
<dbReference type="SUPFAM" id="SSF56784">
    <property type="entry name" value="HAD-like"/>
    <property type="match status" value="1"/>
</dbReference>
<dbReference type="GO" id="GO:0005737">
    <property type="term" value="C:cytoplasm"/>
    <property type="evidence" value="ECO:0007669"/>
    <property type="project" value="TreeGrafter"/>
</dbReference>
<dbReference type="CDD" id="cd06223">
    <property type="entry name" value="PRTases_typeI"/>
    <property type="match status" value="1"/>
</dbReference>
<dbReference type="PANTHER" id="PTHR43344">
    <property type="entry name" value="PHOSPHOSERINE PHOSPHATASE"/>
    <property type="match status" value="1"/>
</dbReference>
<dbReference type="InterPro" id="IPR027417">
    <property type="entry name" value="P-loop_NTPase"/>
</dbReference>
<evidence type="ECO:0000259" key="1">
    <source>
        <dbReference type="Pfam" id="PF14681"/>
    </source>
</evidence>
<sequence>MAILSNFDSPTNLESGFHSDTPLNSSTSDDTKIKPAVIGIFGIQGSGKSHLLKKLKELLGEDDFAFYEGSEVLGEQVPGGLDEFKKLDEEMKSFYREVAIRYIQFECAQKGKTGFVAGHFMFWNREKNSPVEVLTDNDWAVFTHVFYLDTPTDTILAQRIEDNSRLDRGSISLEQLDTWKQMEKRKLRFMCYNHDIPFMLVSPAHNTDLTVQIRTRWDAIREDSMERNLARALSKLDDSVHCLRNESVRLERILVFDADKTLCAEDSGELFWQLASQSGMPQAENDISLKTLFKSKLSYSYGAFRQVALLYEDLPREELFEPTCDDVARSLNIFPELKQIFDKLSENLHVGVIVITCGVCEVWEKKLQQLACSDRMKVIGATSGLVADSFVVTPEVKAALVERLRDKHQLSVWVFGDSPLDLPMMKEAHEAIVVVGEEGSRSQSMEAKLSDAIELEGFRARQLLLPRTSTERLKANPEKLPVIELTDEFTKTLFQQRPRILAATDRLAAKVLMTATRNADVGGPALRHAHSQVGWYLATEFLTELIGVEQYFIQHVQGNKTPGYRLRDEKLTVIVPLMRGGEPMAFGVIDACTLAQFVHAKKVEDLQPQHVKHVRTILLVDSVVNSGKSVVEFVEHARHMNRTARIVILAGVVQKEAIEKGELSALLKEDPNLSLVALRFSENKFTGKGTTDTGHRLFNTTYLD</sequence>
<comment type="caution">
    <text evidence="2">The sequence shown here is derived from an EMBL/GenBank/DDBJ whole genome shotgun (WGS) entry which is preliminary data.</text>
</comment>
<dbReference type="Pfam" id="PF14681">
    <property type="entry name" value="UPRTase"/>
    <property type="match status" value="1"/>
</dbReference>
<dbReference type="InterPro" id="IPR000836">
    <property type="entry name" value="PRTase_dom"/>
</dbReference>
<dbReference type="InterPro" id="IPR023214">
    <property type="entry name" value="HAD_sf"/>
</dbReference>
<dbReference type="Pfam" id="PF13207">
    <property type="entry name" value="AAA_17"/>
    <property type="match status" value="1"/>
</dbReference>
<dbReference type="EMBL" id="MU007023">
    <property type="protein sequence ID" value="KAF2433054.1"/>
    <property type="molecule type" value="Genomic_DNA"/>
</dbReference>
<evidence type="ECO:0000313" key="3">
    <source>
        <dbReference type="Proteomes" id="UP000800235"/>
    </source>
</evidence>
<name>A0A9P4TZZ9_9PEZI</name>
<dbReference type="OrthoDB" id="5416609at2759"/>
<organism evidence="2 3">
    <name type="scientific">Tothia fuscella</name>
    <dbReference type="NCBI Taxonomy" id="1048955"/>
    <lineage>
        <taxon>Eukaryota</taxon>
        <taxon>Fungi</taxon>
        <taxon>Dikarya</taxon>
        <taxon>Ascomycota</taxon>
        <taxon>Pezizomycotina</taxon>
        <taxon>Dothideomycetes</taxon>
        <taxon>Pleosporomycetidae</taxon>
        <taxon>Venturiales</taxon>
        <taxon>Cylindrosympodiaceae</taxon>
        <taxon>Tothia</taxon>
    </lineage>
</organism>
<dbReference type="Gene3D" id="3.40.50.1000">
    <property type="entry name" value="HAD superfamily/HAD-like"/>
    <property type="match status" value="1"/>
</dbReference>
<keyword evidence="3" id="KW-1185">Reference proteome</keyword>
<dbReference type="Pfam" id="PF12710">
    <property type="entry name" value="HAD"/>
    <property type="match status" value="1"/>
</dbReference>
<dbReference type="SUPFAM" id="SSF52540">
    <property type="entry name" value="P-loop containing nucleoside triphosphate hydrolases"/>
    <property type="match status" value="1"/>
</dbReference>
<dbReference type="GO" id="GO:0036424">
    <property type="term" value="F:L-phosphoserine phosphatase activity"/>
    <property type="evidence" value="ECO:0007669"/>
    <property type="project" value="TreeGrafter"/>
</dbReference>
<protein>
    <recommendedName>
        <fullName evidence="1">Phosphoribosyltransferase domain-containing protein</fullName>
    </recommendedName>
</protein>
<dbReference type="InterPro" id="IPR050582">
    <property type="entry name" value="HAD-like_SerB"/>
</dbReference>
<dbReference type="Gene3D" id="3.40.50.2020">
    <property type="match status" value="1"/>
</dbReference>
<feature type="domain" description="Phosphoribosyltransferase" evidence="1">
    <location>
        <begin position="504"/>
        <end position="700"/>
    </location>
</feature>
<gene>
    <name evidence="2" type="ORF">EJ08DRAFT_709196</name>
</gene>
<dbReference type="InterPro" id="IPR029057">
    <property type="entry name" value="PRTase-like"/>
</dbReference>